<dbReference type="InterPro" id="IPR029063">
    <property type="entry name" value="SAM-dependent_MTases_sf"/>
</dbReference>
<keyword evidence="4 8" id="KW-0808">Transferase</keyword>
<keyword evidence="3 8" id="KW-0489">Methyltransferase</keyword>
<dbReference type="GO" id="GO:0009007">
    <property type="term" value="F:site-specific DNA-methyltransferase (adenine-specific) activity"/>
    <property type="evidence" value="ECO:0007669"/>
    <property type="project" value="UniProtKB-EC"/>
</dbReference>
<dbReference type="RefSeq" id="WP_121736376.1">
    <property type="nucleotide sequence ID" value="NZ_JADPFL010000019.1"/>
</dbReference>
<dbReference type="GO" id="GO:0032259">
    <property type="term" value="P:methylation"/>
    <property type="evidence" value="ECO:0007669"/>
    <property type="project" value="UniProtKB-KW"/>
</dbReference>
<dbReference type="SUPFAM" id="SSF53335">
    <property type="entry name" value="S-adenosyl-L-methionine-dependent methyltransferases"/>
    <property type="match status" value="1"/>
</dbReference>
<evidence type="ECO:0000313" key="9">
    <source>
        <dbReference type="Proteomes" id="UP000278164"/>
    </source>
</evidence>
<evidence type="ECO:0000256" key="6">
    <source>
        <dbReference type="ARBA" id="ARBA00047942"/>
    </source>
</evidence>
<name>A0A3L7ZT82_PARDI</name>
<evidence type="ECO:0000256" key="1">
    <source>
        <dbReference type="ARBA" id="ARBA00006594"/>
    </source>
</evidence>
<dbReference type="PROSITE" id="PS00092">
    <property type="entry name" value="N6_MTASE"/>
    <property type="match status" value="1"/>
</dbReference>
<comment type="catalytic activity">
    <reaction evidence="6">
        <text>a 2'-deoxyadenosine in DNA + S-adenosyl-L-methionine = an N(6)-methyl-2'-deoxyadenosine in DNA + S-adenosyl-L-homocysteine + H(+)</text>
        <dbReference type="Rhea" id="RHEA:15197"/>
        <dbReference type="Rhea" id="RHEA-COMP:12418"/>
        <dbReference type="Rhea" id="RHEA-COMP:12419"/>
        <dbReference type="ChEBI" id="CHEBI:15378"/>
        <dbReference type="ChEBI" id="CHEBI:57856"/>
        <dbReference type="ChEBI" id="CHEBI:59789"/>
        <dbReference type="ChEBI" id="CHEBI:90615"/>
        <dbReference type="ChEBI" id="CHEBI:90616"/>
        <dbReference type="EC" id="2.1.1.72"/>
    </reaction>
</comment>
<dbReference type="PRINTS" id="PR00506">
    <property type="entry name" value="D21N6MTFRASE"/>
</dbReference>
<feature type="domain" description="DNA methylase N-4/N-6" evidence="7">
    <location>
        <begin position="96"/>
        <end position="387"/>
    </location>
</feature>
<dbReference type="EMBL" id="RAYI01000020">
    <property type="protein sequence ID" value="RLT73220.1"/>
    <property type="molecule type" value="Genomic_DNA"/>
</dbReference>
<dbReference type="EC" id="2.1.1.72" evidence="2"/>
<evidence type="ECO:0000256" key="5">
    <source>
        <dbReference type="ARBA" id="ARBA00022691"/>
    </source>
</evidence>
<sequence>MPTTSLIEELPKIVKEGRQEAQRILERLSSNTHIGLQTNELVLPAKDTSGLWKGKNEQVINKEWINRLIYGDNLLVMQALLAGDETTGLPSLRGKVDLIYIDPPFDSKADYRTKINLPGVDIEQKPTVIEQFAYSDTWQDGTVSYLKMLYPRLVLMRELLSDKGSIYVHIDWHVGAYVKVLMDDIFGKENFINELIWQATAGDTSAKNKKYIKSHDSLYFYSKGFEKIWNDVYQPYDEGGLAPYKYQDENGRYQWRDCSNPGGGGYIYDLGFGEKMPSRGYRMPKETALKWLSNGLLRVEKDKVPRIKQYINPSGVRCKDVWIDLKSLQSAENIGYATQKPAKLLERIIKASSNEGDLVCDFFGGSGTTAAVAERLGRRWITTDIGKPATLVMRKRFIDQEVKPFLYQAIGDYQKEAFQNNKQYKRIGDLSQIIMQLYGAIPFTQEQLNDRNWGYIKNGRTLVLVDSPNKVTGAATIRRAYEAKKNLLGGGWNKAVVLAWNFAFDISAAIQQYKEDVEVLVIPPDLLDKLSKKGYDKLIREGSVRFSSYQYLLVKPIQTEPHYGEQDKLTIELDNYVLLSPDNIPLDDKDKAKLQQVLEKDPLALIEYWSIDPDYDGITFRSQWQDYRENTDNDSDPLHCIYTATLITPRKAERTVCVKAVDVFGFESMVTETIHS</sequence>
<protein>
    <recommendedName>
        <fullName evidence="2">site-specific DNA-methyltransferase (adenine-specific)</fullName>
        <ecNumber evidence="2">2.1.1.72</ecNumber>
    </recommendedName>
</protein>
<evidence type="ECO:0000259" key="7">
    <source>
        <dbReference type="Pfam" id="PF01555"/>
    </source>
</evidence>
<dbReference type="Gene3D" id="3.40.50.150">
    <property type="entry name" value="Vaccinia Virus protein VP39"/>
    <property type="match status" value="1"/>
</dbReference>
<dbReference type="Pfam" id="PF01555">
    <property type="entry name" value="N6_N4_Mtase"/>
    <property type="match status" value="1"/>
</dbReference>
<comment type="similarity">
    <text evidence="1">Belongs to the N(4)/N(6)-methyltransferase family.</text>
</comment>
<dbReference type="InterPro" id="IPR002941">
    <property type="entry name" value="DNA_methylase_N4/N6"/>
</dbReference>
<reference evidence="8 9" key="1">
    <citation type="submission" date="2018-09" db="EMBL/GenBank/DDBJ databases">
        <title>Murine metabolic-syndrome-specific gut microbial biobank.</title>
        <authorList>
            <person name="Liu C."/>
        </authorList>
    </citation>
    <scope>NUCLEOTIDE SEQUENCE [LARGE SCALE GENOMIC DNA]</scope>
    <source>
        <strain evidence="8 9">8-P5</strain>
    </source>
</reference>
<dbReference type="GO" id="GO:0008170">
    <property type="term" value="F:N-methyltransferase activity"/>
    <property type="evidence" value="ECO:0007669"/>
    <property type="project" value="InterPro"/>
</dbReference>
<evidence type="ECO:0000256" key="4">
    <source>
        <dbReference type="ARBA" id="ARBA00022679"/>
    </source>
</evidence>
<evidence type="ECO:0000313" key="8">
    <source>
        <dbReference type="EMBL" id="RLT73220.1"/>
    </source>
</evidence>
<accession>A0A3L7ZT82</accession>
<keyword evidence="5" id="KW-0949">S-adenosyl-L-methionine</keyword>
<dbReference type="Proteomes" id="UP000278164">
    <property type="component" value="Unassembled WGS sequence"/>
</dbReference>
<dbReference type="InterPro" id="IPR002052">
    <property type="entry name" value="DNA_methylase_N6_adenine_CS"/>
</dbReference>
<gene>
    <name evidence="8" type="ORF">D7V78_11795</name>
</gene>
<evidence type="ECO:0000256" key="2">
    <source>
        <dbReference type="ARBA" id="ARBA00011900"/>
    </source>
</evidence>
<evidence type="ECO:0000256" key="3">
    <source>
        <dbReference type="ARBA" id="ARBA00022603"/>
    </source>
</evidence>
<dbReference type="AlphaFoldDB" id="A0A3L7ZT82"/>
<proteinExistence type="inferred from homology"/>
<organism evidence="8 9">
    <name type="scientific">Parabacteroides distasonis</name>
    <dbReference type="NCBI Taxonomy" id="823"/>
    <lineage>
        <taxon>Bacteria</taxon>
        <taxon>Pseudomonadati</taxon>
        <taxon>Bacteroidota</taxon>
        <taxon>Bacteroidia</taxon>
        <taxon>Bacteroidales</taxon>
        <taxon>Tannerellaceae</taxon>
        <taxon>Parabacteroides</taxon>
    </lineage>
</organism>
<dbReference type="InterPro" id="IPR002295">
    <property type="entry name" value="N4/N6-MTase_EcoPI_Mod-like"/>
</dbReference>
<comment type="caution">
    <text evidence="8">The sequence shown here is derived from an EMBL/GenBank/DDBJ whole genome shotgun (WGS) entry which is preliminary data.</text>
</comment>
<dbReference type="GO" id="GO:0003677">
    <property type="term" value="F:DNA binding"/>
    <property type="evidence" value="ECO:0007669"/>
    <property type="project" value="InterPro"/>
</dbReference>
<dbReference type="OrthoDB" id="9800801at2"/>